<keyword evidence="1" id="KW-0812">Transmembrane</keyword>
<comment type="caution">
    <text evidence="2">The sequence shown here is derived from an EMBL/GenBank/DDBJ whole genome shotgun (WGS) entry which is preliminary data.</text>
</comment>
<feature type="transmembrane region" description="Helical" evidence="1">
    <location>
        <begin position="77"/>
        <end position="95"/>
    </location>
</feature>
<reference evidence="2" key="1">
    <citation type="journal article" date="2023" name="J. Hazard. Mater.">
        <title>Anaerobic biodegradation of pyrene and benzo[a]pyrene by a new sulfate-reducing Desulforamulus aquiferis strain DSA.</title>
        <authorList>
            <person name="Zhang Z."/>
            <person name="Sun J."/>
            <person name="Gong X."/>
            <person name="Wang C."/>
            <person name="Wang H."/>
        </authorList>
    </citation>
    <scope>NUCLEOTIDE SEQUENCE</scope>
    <source>
        <strain evidence="2">DSA</strain>
    </source>
</reference>
<proteinExistence type="predicted"/>
<evidence type="ECO:0008006" key="4">
    <source>
        <dbReference type="Google" id="ProtNLM"/>
    </source>
</evidence>
<sequence>MTLSNHQIKYRNPWIAMAWSTLFPGFGQIYNRDYLPAVLFLVSEFLINVMANLNIGIYHAFNGDYGKSLSVLDFQWLLFYPCIYGFSIWQAYRYAIDNNTNLPIDENTKRASIKNAGVYIGLVVGMTLGTIWWTFMGNPIINGLVGGGIGAIIGFSIEALFNWFLIGIGPQE</sequence>
<keyword evidence="3" id="KW-1185">Reference proteome</keyword>
<keyword evidence="1" id="KW-0472">Membrane</keyword>
<accession>A0AAW7ZIX7</accession>
<protein>
    <recommendedName>
        <fullName evidence="4">DUF5683 domain-containing protein</fullName>
    </recommendedName>
</protein>
<dbReference type="Proteomes" id="UP001172911">
    <property type="component" value="Unassembled WGS sequence"/>
</dbReference>
<reference evidence="2" key="2">
    <citation type="submission" date="2023-03" db="EMBL/GenBank/DDBJ databases">
        <authorList>
            <person name="Zhang Z."/>
        </authorList>
    </citation>
    <scope>NUCLEOTIDE SEQUENCE</scope>
    <source>
        <strain evidence="2">DSA</strain>
    </source>
</reference>
<feature type="transmembrane region" description="Helical" evidence="1">
    <location>
        <begin position="116"/>
        <end position="135"/>
    </location>
</feature>
<feature type="transmembrane region" description="Helical" evidence="1">
    <location>
        <begin position="37"/>
        <end position="57"/>
    </location>
</feature>
<dbReference type="AlphaFoldDB" id="A0AAW7ZIX7"/>
<dbReference type="EMBL" id="JARPTC010000034">
    <property type="protein sequence ID" value="MDO7789082.1"/>
    <property type="molecule type" value="Genomic_DNA"/>
</dbReference>
<evidence type="ECO:0000313" key="2">
    <source>
        <dbReference type="EMBL" id="MDO7789082.1"/>
    </source>
</evidence>
<name>A0AAW7ZIX7_9FIRM</name>
<evidence type="ECO:0000313" key="3">
    <source>
        <dbReference type="Proteomes" id="UP001172911"/>
    </source>
</evidence>
<organism evidence="2 3">
    <name type="scientific">Desulforamulus aquiferis</name>
    <dbReference type="NCBI Taxonomy" id="1397668"/>
    <lineage>
        <taxon>Bacteria</taxon>
        <taxon>Bacillati</taxon>
        <taxon>Bacillota</taxon>
        <taxon>Clostridia</taxon>
        <taxon>Eubacteriales</taxon>
        <taxon>Peptococcaceae</taxon>
        <taxon>Desulforamulus</taxon>
    </lineage>
</organism>
<evidence type="ECO:0000256" key="1">
    <source>
        <dbReference type="SAM" id="Phobius"/>
    </source>
</evidence>
<gene>
    <name evidence="2" type="ORF">P6N53_17870</name>
</gene>
<feature type="transmembrane region" description="Helical" evidence="1">
    <location>
        <begin position="141"/>
        <end position="166"/>
    </location>
</feature>
<keyword evidence="1" id="KW-1133">Transmembrane helix</keyword>